<organism evidence="2 3">
    <name type="scientific">Turneriella parva (strain ATCC BAA-1111 / DSM 21527 / NCTC 11395 / H)</name>
    <name type="common">Leptospira parva</name>
    <dbReference type="NCBI Taxonomy" id="869212"/>
    <lineage>
        <taxon>Bacteria</taxon>
        <taxon>Pseudomonadati</taxon>
        <taxon>Spirochaetota</taxon>
        <taxon>Spirochaetia</taxon>
        <taxon>Leptospirales</taxon>
        <taxon>Leptospiraceae</taxon>
        <taxon>Turneriella</taxon>
    </lineage>
</organism>
<feature type="transmembrane region" description="Helical" evidence="1">
    <location>
        <begin position="111"/>
        <end position="129"/>
    </location>
</feature>
<feature type="transmembrane region" description="Helical" evidence="1">
    <location>
        <begin position="86"/>
        <end position="105"/>
    </location>
</feature>
<dbReference type="Proteomes" id="UP000006048">
    <property type="component" value="Chromosome"/>
</dbReference>
<dbReference type="HOGENOM" id="CLU_1834312_0_0_12"/>
<dbReference type="KEGG" id="tpx:Turpa_0398"/>
<sequence length="140" mass="15588">MPKIPVNLYVIHLAMMLAPAMFAAVTFFIILPDVKDAAIEKQDLLVFQTVAAAMAVIGVGMSQLIPRFVMRGEKNVPLQKYITMKIVQWALLEGSAMFIGVVFFLSHEKNMLIPLGILIALMAFMRPTVEEMQRHNVGGQ</sequence>
<protein>
    <recommendedName>
        <fullName evidence="4">MFS transporter</fullName>
    </recommendedName>
</protein>
<dbReference type="AlphaFoldDB" id="I4B197"/>
<keyword evidence="1" id="KW-0812">Transmembrane</keyword>
<dbReference type="EMBL" id="CP002959">
    <property type="protein sequence ID" value="AFM11054.1"/>
    <property type="molecule type" value="Genomic_DNA"/>
</dbReference>
<dbReference type="STRING" id="869212.Turpa_0398"/>
<evidence type="ECO:0008006" key="4">
    <source>
        <dbReference type="Google" id="ProtNLM"/>
    </source>
</evidence>
<dbReference type="RefSeq" id="WP_014801574.1">
    <property type="nucleotide sequence ID" value="NC_018020.1"/>
</dbReference>
<reference evidence="2 3" key="1">
    <citation type="submission" date="2012-06" db="EMBL/GenBank/DDBJ databases">
        <title>The complete chromosome of genome of Turneriella parva DSM 21527.</title>
        <authorList>
            <consortium name="US DOE Joint Genome Institute (JGI-PGF)"/>
            <person name="Lucas S."/>
            <person name="Han J."/>
            <person name="Lapidus A."/>
            <person name="Bruce D."/>
            <person name="Goodwin L."/>
            <person name="Pitluck S."/>
            <person name="Peters L."/>
            <person name="Kyrpides N."/>
            <person name="Mavromatis K."/>
            <person name="Ivanova N."/>
            <person name="Mikhailova N."/>
            <person name="Chertkov O."/>
            <person name="Detter J.C."/>
            <person name="Tapia R."/>
            <person name="Han C."/>
            <person name="Land M."/>
            <person name="Hauser L."/>
            <person name="Markowitz V."/>
            <person name="Cheng J.-F."/>
            <person name="Hugenholtz P."/>
            <person name="Woyke T."/>
            <person name="Wu D."/>
            <person name="Gronow S."/>
            <person name="Wellnitz S."/>
            <person name="Brambilla E."/>
            <person name="Klenk H.-P."/>
            <person name="Eisen J.A."/>
        </authorList>
    </citation>
    <scope>NUCLEOTIDE SEQUENCE [LARGE SCALE GENOMIC DNA]</scope>
    <source>
        <strain evidence="3">ATCC BAA-1111 / DSM 21527 / NCTC 11395 / H</strain>
    </source>
</reference>
<feature type="transmembrane region" description="Helical" evidence="1">
    <location>
        <begin position="7"/>
        <end position="32"/>
    </location>
</feature>
<keyword evidence="1" id="KW-0472">Membrane</keyword>
<name>I4B197_TURPD</name>
<proteinExistence type="predicted"/>
<gene>
    <name evidence="2" type="ordered locus">Turpa_0398</name>
</gene>
<keyword evidence="3" id="KW-1185">Reference proteome</keyword>
<feature type="transmembrane region" description="Helical" evidence="1">
    <location>
        <begin position="44"/>
        <end position="65"/>
    </location>
</feature>
<evidence type="ECO:0000313" key="2">
    <source>
        <dbReference type="EMBL" id="AFM11054.1"/>
    </source>
</evidence>
<keyword evidence="1" id="KW-1133">Transmembrane helix</keyword>
<evidence type="ECO:0000313" key="3">
    <source>
        <dbReference type="Proteomes" id="UP000006048"/>
    </source>
</evidence>
<evidence type="ECO:0000256" key="1">
    <source>
        <dbReference type="SAM" id="Phobius"/>
    </source>
</evidence>
<accession>I4B197</accession>